<comment type="similarity">
    <text evidence="1">Belongs to the mandelate racemase/muconate lactonizing enzyme family.</text>
</comment>
<dbReference type="EMBL" id="FMZA01000015">
    <property type="protein sequence ID" value="SDC75139.1"/>
    <property type="molecule type" value="Genomic_DNA"/>
</dbReference>
<dbReference type="PANTHER" id="PTHR48073:SF2">
    <property type="entry name" value="O-SUCCINYLBENZOATE SYNTHASE"/>
    <property type="match status" value="1"/>
</dbReference>
<reference evidence="5 6" key="1">
    <citation type="submission" date="2016-10" db="EMBL/GenBank/DDBJ databases">
        <authorList>
            <person name="de Groot N.N."/>
        </authorList>
    </citation>
    <scope>NUCLEOTIDE SEQUENCE [LARGE SCALE GENOMIC DNA]</scope>
    <source>
        <strain evidence="5 6">DSM 45514</strain>
    </source>
</reference>
<dbReference type="GO" id="GO:0046872">
    <property type="term" value="F:metal ion binding"/>
    <property type="evidence" value="ECO:0007669"/>
    <property type="project" value="UniProtKB-KW"/>
</dbReference>
<dbReference type="SMART" id="SM00922">
    <property type="entry name" value="MR_MLE"/>
    <property type="match status" value="1"/>
</dbReference>
<evidence type="ECO:0000256" key="2">
    <source>
        <dbReference type="ARBA" id="ARBA00022723"/>
    </source>
</evidence>
<dbReference type="SUPFAM" id="SSF54826">
    <property type="entry name" value="Enolase N-terminal domain-like"/>
    <property type="match status" value="1"/>
</dbReference>
<keyword evidence="6" id="KW-1185">Reference proteome</keyword>
<evidence type="ECO:0000313" key="6">
    <source>
        <dbReference type="Proteomes" id="UP000199387"/>
    </source>
</evidence>
<dbReference type="InterPro" id="IPR029017">
    <property type="entry name" value="Enolase-like_N"/>
</dbReference>
<dbReference type="Pfam" id="PF13378">
    <property type="entry name" value="MR_MLE_C"/>
    <property type="match status" value="1"/>
</dbReference>
<proteinExistence type="inferred from homology"/>
<dbReference type="Gene3D" id="3.30.390.10">
    <property type="entry name" value="Enolase-like, N-terminal domain"/>
    <property type="match status" value="1"/>
</dbReference>
<keyword evidence="3 5" id="KW-0413">Isomerase</keyword>
<organism evidence="5 6">
    <name type="scientific">Melghirimyces thermohalophilus</name>
    <dbReference type="NCBI Taxonomy" id="1236220"/>
    <lineage>
        <taxon>Bacteria</taxon>
        <taxon>Bacillati</taxon>
        <taxon>Bacillota</taxon>
        <taxon>Bacilli</taxon>
        <taxon>Bacillales</taxon>
        <taxon>Thermoactinomycetaceae</taxon>
        <taxon>Melghirimyces</taxon>
    </lineage>
</organism>
<dbReference type="Proteomes" id="UP000199387">
    <property type="component" value="Unassembled WGS sequence"/>
</dbReference>
<evidence type="ECO:0000259" key="4">
    <source>
        <dbReference type="SMART" id="SM00922"/>
    </source>
</evidence>
<dbReference type="SFLD" id="SFLDF00009">
    <property type="entry name" value="o-succinylbenzoate_synthase"/>
    <property type="match status" value="1"/>
</dbReference>
<dbReference type="InterPro" id="IPR029065">
    <property type="entry name" value="Enolase_C-like"/>
</dbReference>
<dbReference type="AlphaFoldDB" id="A0A1G6P4Y9"/>
<dbReference type="Gene3D" id="3.20.20.120">
    <property type="entry name" value="Enolase-like C-terminal domain"/>
    <property type="match status" value="1"/>
</dbReference>
<name>A0A1G6P4Y9_9BACL</name>
<dbReference type="SFLD" id="SFLDG00180">
    <property type="entry name" value="muconate_cycloisomerase"/>
    <property type="match status" value="1"/>
</dbReference>
<dbReference type="PANTHER" id="PTHR48073">
    <property type="entry name" value="O-SUCCINYLBENZOATE SYNTHASE-RELATED"/>
    <property type="match status" value="1"/>
</dbReference>
<dbReference type="STRING" id="1236220.SAMN04488112_11572"/>
<protein>
    <submittedName>
        <fullName evidence="5">Muconate cycloisomerase</fullName>
    </submittedName>
</protein>
<evidence type="ECO:0000256" key="3">
    <source>
        <dbReference type="ARBA" id="ARBA00023235"/>
    </source>
</evidence>
<keyword evidence="2" id="KW-0479">Metal-binding</keyword>
<dbReference type="InterPro" id="IPR036849">
    <property type="entry name" value="Enolase-like_C_sf"/>
</dbReference>
<accession>A0A1G6P4Y9</accession>
<dbReference type="RefSeq" id="WP_245662250.1">
    <property type="nucleotide sequence ID" value="NZ_FMZA01000015.1"/>
</dbReference>
<dbReference type="SUPFAM" id="SSF51604">
    <property type="entry name" value="Enolase C-terminal domain-like"/>
    <property type="match status" value="1"/>
</dbReference>
<dbReference type="SFLD" id="SFLDS00001">
    <property type="entry name" value="Enolase"/>
    <property type="match status" value="1"/>
</dbReference>
<dbReference type="Pfam" id="PF02746">
    <property type="entry name" value="MR_MLE_N"/>
    <property type="match status" value="1"/>
</dbReference>
<feature type="domain" description="Mandelate racemase/muconate lactonizing enzyme C-terminal" evidence="4">
    <location>
        <begin position="151"/>
        <end position="246"/>
    </location>
</feature>
<dbReference type="InterPro" id="IPR013342">
    <property type="entry name" value="Mandelate_racemase_C"/>
</dbReference>
<evidence type="ECO:0000256" key="1">
    <source>
        <dbReference type="ARBA" id="ARBA00008031"/>
    </source>
</evidence>
<evidence type="ECO:0000313" key="5">
    <source>
        <dbReference type="EMBL" id="SDC75139.1"/>
    </source>
</evidence>
<gene>
    <name evidence="5" type="ORF">SAMN04488112_11572</name>
</gene>
<dbReference type="GO" id="GO:0016854">
    <property type="term" value="F:racemase and epimerase activity"/>
    <property type="evidence" value="ECO:0007669"/>
    <property type="project" value="UniProtKB-ARBA"/>
</dbReference>
<dbReference type="InterPro" id="IPR013341">
    <property type="entry name" value="Mandelate_racemase_N_dom"/>
</dbReference>
<sequence>MPIARVDVFPMLLPMKRSFSISGGQVGEKEVGAPHIYLRVTDEEGVEGWGEARPSPRWSYETLESVVTTLRRYLAPQLIGVDPEDLRRVHRLLDGEIKGGIGVGQPIAKAAVDTALNDLNGRRSQKCLSQLWMAPFSEKISLSYLISTPDPEQAAAMAGQAREEGYRGIDVKIGLDPSKDIEILEAVKATAPGLFFRVDANQAYTLSQAVRLGRRMEQLGVDVFEQPLAANDWTGHAQLRRKLDLAIALDESIWSPRDVIHALQLEACDTVVIKCTKMGGLDRAKRSGEIAREAGLDLLGGGLTESGLGLAASAHLFNYLEIATPVDLNGPFFLKEDPLTVGPELRKGGEVRLPEGPGIGCEVDPDRVAMFQREV</sequence>